<accession>A0A8B4QC37</accession>
<evidence type="ECO:0000313" key="4">
    <source>
        <dbReference type="Proteomes" id="UP000294641"/>
    </source>
</evidence>
<keyword evidence="4" id="KW-1185">Reference proteome</keyword>
<dbReference type="PANTHER" id="PTHR40658">
    <property type="match status" value="1"/>
</dbReference>
<dbReference type="PIRSF" id="PIRSF031551">
    <property type="entry name" value="DUF1706"/>
    <property type="match status" value="1"/>
</dbReference>
<dbReference type="EMBL" id="UGNP01000001">
    <property type="protein sequence ID" value="STX10198.1"/>
    <property type="molecule type" value="Genomic_DNA"/>
</dbReference>
<reference evidence="1 3" key="1">
    <citation type="submission" date="2018-06" db="EMBL/GenBank/DDBJ databases">
        <authorList>
            <consortium name="Pathogen Informatics"/>
            <person name="Doyle S."/>
        </authorList>
    </citation>
    <scope>NUCLEOTIDE SEQUENCE [LARGE SCALE GENOMIC DNA]</scope>
    <source>
        <strain evidence="1 3">NCTC10597</strain>
    </source>
</reference>
<dbReference type="AlphaFoldDB" id="A0A8B4QC37"/>
<dbReference type="Proteomes" id="UP000254330">
    <property type="component" value="Unassembled WGS sequence"/>
</dbReference>
<sequence length="172" mass="20284">MARAKNKTDLIENAETSFEKMMQLVESFTPEQQESDFPMPTMNRNIRDLLTHIHEWHLMLLNWHETGERGEKPEIPAPDHNWRTTPLLNKEIHAKYESTSLKDAKNLVNDSHIRIMKLIHSLTNDQLFLKNQVSWTKSTTLGAYFISATSSHYEWAMKIMRQYARLLKHPKK</sequence>
<dbReference type="InterPro" id="IPR012550">
    <property type="entry name" value="DUF1706"/>
</dbReference>
<proteinExistence type="predicted"/>
<dbReference type="RefSeq" id="WP_166636031.1">
    <property type="nucleotide sequence ID" value="NZ_BJUE01000016.1"/>
</dbReference>
<comment type="caution">
    <text evidence="1">The sequence shown here is derived from an EMBL/GenBank/DDBJ whole genome shotgun (WGS) entry which is preliminary data.</text>
</comment>
<dbReference type="Proteomes" id="UP000294641">
    <property type="component" value="Unassembled WGS sequence"/>
</dbReference>
<dbReference type="SUPFAM" id="SSF109854">
    <property type="entry name" value="DinB/YfiT-like putative metalloenzymes"/>
    <property type="match status" value="1"/>
</dbReference>
<evidence type="ECO:0000313" key="1">
    <source>
        <dbReference type="EMBL" id="STX10198.1"/>
    </source>
</evidence>
<dbReference type="Pfam" id="PF08020">
    <property type="entry name" value="DUF1706"/>
    <property type="match status" value="1"/>
</dbReference>
<gene>
    <name evidence="2" type="ORF">DFR61_10132</name>
    <name evidence="1" type="ORF">NCTC10597_01913</name>
</gene>
<name>A0A8B4QC37_9BACL</name>
<dbReference type="Gene3D" id="1.20.120.450">
    <property type="entry name" value="dinb family like domain"/>
    <property type="match status" value="1"/>
</dbReference>
<protein>
    <submittedName>
        <fullName evidence="1">Uncharacterized conserved protein</fullName>
    </submittedName>
</protein>
<organism evidence="1 3">
    <name type="scientific">Kurthia zopfii</name>
    <dbReference type="NCBI Taxonomy" id="1650"/>
    <lineage>
        <taxon>Bacteria</taxon>
        <taxon>Bacillati</taxon>
        <taxon>Bacillota</taxon>
        <taxon>Bacilli</taxon>
        <taxon>Bacillales</taxon>
        <taxon>Caryophanaceae</taxon>
        <taxon>Kurthia</taxon>
    </lineage>
</organism>
<reference evidence="2 4" key="2">
    <citation type="submission" date="2019-03" db="EMBL/GenBank/DDBJ databases">
        <title>Genomic Encyclopedia of Type Strains, Phase IV (KMG-IV): sequencing the most valuable type-strain genomes for metagenomic binning, comparative biology and taxonomic classification.</title>
        <authorList>
            <person name="Goeker M."/>
        </authorList>
    </citation>
    <scope>NUCLEOTIDE SEQUENCE [LARGE SCALE GENOMIC DNA]</scope>
    <source>
        <strain evidence="2 4">DSM 20580</strain>
    </source>
</reference>
<evidence type="ECO:0000313" key="2">
    <source>
        <dbReference type="EMBL" id="TDR44196.1"/>
    </source>
</evidence>
<dbReference type="PANTHER" id="PTHR40658:SF4">
    <property type="entry name" value="HYPOTHETICAL CYTOSOLIC PROTEIN"/>
    <property type="match status" value="1"/>
</dbReference>
<dbReference type="InterPro" id="IPR034660">
    <property type="entry name" value="DinB/YfiT-like"/>
</dbReference>
<evidence type="ECO:0000313" key="3">
    <source>
        <dbReference type="Proteomes" id="UP000254330"/>
    </source>
</evidence>
<dbReference type="EMBL" id="SNZG01000001">
    <property type="protein sequence ID" value="TDR44196.1"/>
    <property type="molecule type" value="Genomic_DNA"/>
</dbReference>